<evidence type="ECO:0000313" key="5">
    <source>
        <dbReference type="Proteomes" id="UP000001823"/>
    </source>
</evidence>
<name>A0A0H2YSD0_CLOP1</name>
<dbReference type="GO" id="GO:0015276">
    <property type="term" value="F:ligand-gated monoatomic ion channel activity"/>
    <property type="evidence" value="ECO:0007669"/>
    <property type="project" value="InterPro"/>
</dbReference>
<feature type="domain" description="Solute-binding protein family 3/N-terminal" evidence="2">
    <location>
        <begin position="34"/>
        <end position="259"/>
    </location>
</feature>
<dbReference type="Proteomes" id="UP000001823">
    <property type="component" value="Chromosome"/>
</dbReference>
<organism evidence="4 5">
    <name type="scientific">Clostridium perfringens (strain ATCC 13124 / DSM 756 / JCM 1290 / NCIMB 6125 / NCTC 8237 / Type A)</name>
    <dbReference type="NCBI Taxonomy" id="195103"/>
    <lineage>
        <taxon>Bacteria</taxon>
        <taxon>Bacillati</taxon>
        <taxon>Bacillota</taxon>
        <taxon>Clostridia</taxon>
        <taxon>Eubacteriales</taxon>
        <taxon>Clostridiaceae</taxon>
        <taxon>Clostridium</taxon>
    </lineage>
</organism>
<dbReference type="PANTHER" id="PTHR35936">
    <property type="entry name" value="MEMBRANE-BOUND LYTIC MUREIN TRANSGLYCOSYLASE F"/>
    <property type="match status" value="1"/>
</dbReference>
<dbReference type="PROSITE" id="PS51257">
    <property type="entry name" value="PROKAR_LIPOPROTEIN"/>
    <property type="match status" value="1"/>
</dbReference>
<sequence>MKKLLFLLISIVILSILISGCSSKKIETKKDSNTVIIGIDDTFVPMGFKNEKGDIVGFDVDLSKEAFKRMNLKVIFQPIDWSMKETELTNGNIDLIWNGYTMTHEREKKVAFTNSYLKNRQVIVTLSNSNINTLNDLKGKTVTTQDGSSSLDTLFERPKLTKSFKNGEPVLFDSFNDCFMDLEAGRSDAVVCDEILAQYYIFKNDPSKFHVLTEDLGEESYSIGLRKNSNLIDHLNKTLEDMKEDGTIAKISNKWFGKDLEK</sequence>
<keyword evidence="5" id="KW-1185">Reference proteome</keyword>
<evidence type="ECO:0000256" key="1">
    <source>
        <dbReference type="ARBA" id="ARBA00022729"/>
    </source>
</evidence>
<gene>
    <name evidence="4" type="ordered locus">CPF_1531</name>
</gene>
<dbReference type="Gene3D" id="3.40.190.10">
    <property type="entry name" value="Periplasmic binding protein-like II"/>
    <property type="match status" value="2"/>
</dbReference>
<dbReference type="InterPro" id="IPR001320">
    <property type="entry name" value="Iontro_rcpt_C"/>
</dbReference>
<dbReference type="SUPFAM" id="SSF53850">
    <property type="entry name" value="Periplasmic binding protein-like II"/>
    <property type="match status" value="1"/>
</dbReference>
<keyword evidence="1" id="KW-0732">Signal</keyword>
<dbReference type="EMBL" id="CP000246">
    <property type="protein sequence ID" value="ABG83908.1"/>
    <property type="molecule type" value="Genomic_DNA"/>
</dbReference>
<dbReference type="AlphaFoldDB" id="A0A0H2YSD0"/>
<dbReference type="KEGG" id="cpf:CPF_1531"/>
<dbReference type="eggNOG" id="COG0834">
    <property type="taxonomic scope" value="Bacteria"/>
</dbReference>
<dbReference type="STRING" id="195103.CPF_1531"/>
<dbReference type="HOGENOM" id="CLU_019602_18_2_9"/>
<dbReference type="CDD" id="cd00996">
    <property type="entry name" value="PBP2_AatB_like"/>
    <property type="match status" value="1"/>
</dbReference>
<protein>
    <submittedName>
        <fullName evidence="4">Amino acid ABC transporter, amino acid-binding protein</fullName>
    </submittedName>
</protein>
<dbReference type="SMART" id="SM00062">
    <property type="entry name" value="PBPb"/>
    <property type="match status" value="1"/>
</dbReference>
<evidence type="ECO:0000313" key="4">
    <source>
        <dbReference type="EMBL" id="ABG83908.1"/>
    </source>
</evidence>
<proteinExistence type="predicted"/>
<dbReference type="PANTHER" id="PTHR35936:SF34">
    <property type="entry name" value="ABC TRANSPORTER EXTRACELLULAR-BINDING PROTEIN YCKB-RELATED"/>
    <property type="match status" value="1"/>
</dbReference>
<accession>A0A0H2YSD0</accession>
<dbReference type="GO" id="GO:0016020">
    <property type="term" value="C:membrane"/>
    <property type="evidence" value="ECO:0007669"/>
    <property type="project" value="InterPro"/>
</dbReference>
<dbReference type="RefSeq" id="WP_011590753.1">
    <property type="nucleotide sequence ID" value="NC_008261.1"/>
</dbReference>
<dbReference type="SMART" id="SM00079">
    <property type="entry name" value="PBPe"/>
    <property type="match status" value="1"/>
</dbReference>
<evidence type="ECO:0000259" key="3">
    <source>
        <dbReference type="SMART" id="SM00079"/>
    </source>
</evidence>
<dbReference type="Pfam" id="PF00497">
    <property type="entry name" value="SBP_bac_3"/>
    <property type="match status" value="1"/>
</dbReference>
<reference evidence="4 5" key="1">
    <citation type="journal article" date="2006" name="Genome Res.">
        <title>Skewed genomic variability in strains of the toxigenic bacterial pathogen, Clostridium perfringens.</title>
        <authorList>
            <person name="Myers G.S."/>
            <person name="Rasko D.A."/>
            <person name="Cheung J.K."/>
            <person name="Ravel J."/>
            <person name="Seshadri R."/>
            <person name="Deboy R.T."/>
            <person name="Ren Q."/>
            <person name="Varga J."/>
            <person name="Awad M.M."/>
            <person name="Brinkac L.M."/>
            <person name="Daugherty S.C."/>
            <person name="Haft D.H."/>
            <person name="Dodson R.J."/>
            <person name="Madupu R."/>
            <person name="Nelson W.C."/>
            <person name="Rosovitz M.J."/>
            <person name="Sullivan S.A."/>
            <person name="Khouri H."/>
            <person name="Dimitrov G.I."/>
            <person name="Watkins K.L."/>
            <person name="Mulligan S."/>
            <person name="Benton J."/>
            <person name="Radune D."/>
            <person name="Fisher D.J."/>
            <person name="Atkins H.S."/>
            <person name="Hiscox T."/>
            <person name="Jost B.H."/>
            <person name="Billington S.J."/>
            <person name="Songer J.G."/>
            <person name="McClane B.A."/>
            <person name="Titball R.W."/>
            <person name="Rood J.I."/>
            <person name="Melville S.B."/>
            <person name="Paulsen I.T."/>
        </authorList>
    </citation>
    <scope>NUCLEOTIDE SEQUENCE [LARGE SCALE GENOMIC DNA]</scope>
    <source>
        <strain evidence="5">ATCC 13124 / DSM 756 / JCM 1290 / NCIMB 6125 / NCTC 8237 / S 107 / Type A</strain>
    </source>
</reference>
<feature type="domain" description="Ionotropic glutamate receptor C-terminal" evidence="3">
    <location>
        <begin position="34"/>
        <end position="258"/>
    </location>
</feature>
<dbReference type="PaxDb" id="195103-CPF_1531"/>
<dbReference type="InterPro" id="IPR001638">
    <property type="entry name" value="Solute-binding_3/MltF_N"/>
</dbReference>
<evidence type="ECO:0000259" key="2">
    <source>
        <dbReference type="SMART" id="SM00062"/>
    </source>
</evidence>